<keyword evidence="3" id="KW-0808">Transferase</keyword>
<evidence type="ECO:0000256" key="16">
    <source>
        <dbReference type="SAM" id="MobiDB-lite"/>
    </source>
</evidence>
<comment type="similarity">
    <text evidence="1">Belongs to the DEAD box helicase family. DEAH subfamily.</text>
</comment>
<proteinExistence type="inferred from homology"/>
<evidence type="ECO:0000259" key="17">
    <source>
        <dbReference type="PROSITE" id="PS50089"/>
    </source>
</evidence>
<dbReference type="Gene3D" id="3.40.50.300">
    <property type="entry name" value="P-loop containing nucleotide triphosphate hydrolases"/>
    <property type="match status" value="2"/>
</dbReference>
<feature type="domain" description="Helicase ATP-binding" evidence="18">
    <location>
        <begin position="292"/>
        <end position="456"/>
    </location>
</feature>
<dbReference type="PANTHER" id="PTHR18934">
    <property type="entry name" value="ATP-DEPENDENT RNA HELICASE"/>
    <property type="match status" value="1"/>
</dbReference>
<dbReference type="Pfam" id="PF00270">
    <property type="entry name" value="DEAD"/>
    <property type="match status" value="1"/>
</dbReference>
<dbReference type="PROSITE" id="PS00690">
    <property type="entry name" value="DEAH_ATP_HELICASE"/>
    <property type="match status" value="1"/>
</dbReference>
<dbReference type="CDD" id="cd20335">
    <property type="entry name" value="BRcat_RBR"/>
    <property type="match status" value="1"/>
</dbReference>
<dbReference type="InterPro" id="IPR002867">
    <property type="entry name" value="IBR_dom"/>
</dbReference>
<dbReference type="InterPro" id="IPR027417">
    <property type="entry name" value="P-loop_NTPase"/>
</dbReference>
<dbReference type="InterPro" id="IPR014001">
    <property type="entry name" value="Helicase_ATP-bd"/>
</dbReference>
<keyword evidence="4" id="KW-0479">Metal-binding</keyword>
<dbReference type="Pfam" id="PF01485">
    <property type="entry name" value="IBR"/>
    <property type="match status" value="2"/>
</dbReference>
<dbReference type="FunFam" id="1.20.120.1750:FF:000020">
    <property type="entry name" value="ATP-dependent RNA helicase DEAH12 chloroplastic"/>
    <property type="match status" value="1"/>
</dbReference>
<evidence type="ECO:0000256" key="4">
    <source>
        <dbReference type="ARBA" id="ARBA00022723"/>
    </source>
</evidence>
<dbReference type="Gene3D" id="3.30.40.10">
    <property type="entry name" value="Zinc/RING finger domain, C3HC4 (zinc finger)"/>
    <property type="match status" value="1"/>
</dbReference>
<evidence type="ECO:0000256" key="10">
    <source>
        <dbReference type="ARBA" id="ARBA00022806"/>
    </source>
</evidence>
<dbReference type="InterPro" id="IPR056244">
    <property type="entry name" value="RRM_DEAH11/12"/>
</dbReference>
<protein>
    <recommendedName>
        <fullName evidence="2">RNA helicase</fullName>
        <ecNumber evidence="2">3.6.4.13</ecNumber>
    </recommendedName>
</protein>
<evidence type="ECO:0000259" key="20">
    <source>
        <dbReference type="PROSITE" id="PS51873"/>
    </source>
</evidence>
<evidence type="ECO:0000256" key="8">
    <source>
        <dbReference type="ARBA" id="ARBA00022786"/>
    </source>
</evidence>
<keyword evidence="11" id="KW-0862">Zinc</keyword>
<evidence type="ECO:0000256" key="14">
    <source>
        <dbReference type="PROSITE-ProRule" id="PRU00175"/>
    </source>
</evidence>
<evidence type="ECO:0000256" key="7">
    <source>
        <dbReference type="ARBA" id="ARBA00022771"/>
    </source>
</evidence>
<dbReference type="SUPFAM" id="SSF54928">
    <property type="entry name" value="RNA-binding domain, RBD"/>
    <property type="match status" value="1"/>
</dbReference>
<dbReference type="PROSITE" id="PS00028">
    <property type="entry name" value="ZINC_FINGER_C2H2_1"/>
    <property type="match status" value="1"/>
</dbReference>
<dbReference type="PROSITE" id="PS51873">
    <property type="entry name" value="TRIAD"/>
    <property type="match status" value="1"/>
</dbReference>
<dbReference type="SMART" id="SM00487">
    <property type="entry name" value="DEXDc"/>
    <property type="match status" value="1"/>
</dbReference>
<keyword evidence="6" id="KW-0547">Nucleotide-binding</keyword>
<dbReference type="GO" id="GO:0016787">
    <property type="term" value="F:hydrolase activity"/>
    <property type="evidence" value="ECO:0007669"/>
    <property type="project" value="UniProtKB-KW"/>
</dbReference>
<dbReference type="PANTHER" id="PTHR18934:SF81">
    <property type="entry name" value="ATP-DEPENDENT RNA HELICASE DEAH11, CHLOROPLASTIC-RELATED"/>
    <property type="match status" value="1"/>
</dbReference>
<dbReference type="Pfam" id="PF13445">
    <property type="entry name" value="zf-RING_UBOX"/>
    <property type="match status" value="1"/>
</dbReference>
<dbReference type="CDD" id="cd22585">
    <property type="entry name" value="Rcat_RBR_DEAH12-like"/>
    <property type="match status" value="1"/>
</dbReference>
<evidence type="ECO:0000313" key="21">
    <source>
        <dbReference type="EMBL" id="KAG6538011.1"/>
    </source>
</evidence>
<dbReference type="PROSITE" id="PS00518">
    <property type="entry name" value="ZF_RING_1"/>
    <property type="match status" value="1"/>
</dbReference>
<dbReference type="SMART" id="SM00647">
    <property type="entry name" value="IBR"/>
    <property type="match status" value="2"/>
</dbReference>
<feature type="domain" description="RING-type" evidence="20">
    <location>
        <begin position="1538"/>
        <end position="1746"/>
    </location>
</feature>
<evidence type="ECO:0000256" key="9">
    <source>
        <dbReference type="ARBA" id="ARBA00022801"/>
    </source>
</evidence>
<evidence type="ECO:0000256" key="13">
    <source>
        <dbReference type="ARBA" id="ARBA00047984"/>
    </source>
</evidence>
<dbReference type="Pfam" id="PF24637">
    <property type="entry name" value="RRM_DEAH11"/>
    <property type="match status" value="1"/>
</dbReference>
<evidence type="ECO:0000256" key="15">
    <source>
        <dbReference type="SAM" id="Coils"/>
    </source>
</evidence>
<dbReference type="CDD" id="cd18791">
    <property type="entry name" value="SF2_C_RHA"/>
    <property type="match status" value="1"/>
</dbReference>
<evidence type="ECO:0000256" key="11">
    <source>
        <dbReference type="ARBA" id="ARBA00022833"/>
    </source>
</evidence>
<accession>A0A8J5I631</accession>
<dbReference type="PROSITE" id="PS51192">
    <property type="entry name" value="HELICASE_ATP_BIND_1"/>
    <property type="match status" value="1"/>
</dbReference>
<dbReference type="InterPro" id="IPR007502">
    <property type="entry name" value="Helicase-assoc_dom"/>
</dbReference>
<reference evidence="21 22" key="1">
    <citation type="submission" date="2020-08" db="EMBL/GenBank/DDBJ databases">
        <title>Plant Genome Project.</title>
        <authorList>
            <person name="Zhang R.-G."/>
        </authorList>
    </citation>
    <scope>NUCLEOTIDE SEQUENCE [LARGE SCALE GENOMIC DNA]</scope>
    <source>
        <tissue evidence="21">Rhizome</tissue>
    </source>
</reference>
<name>A0A8J5I631_ZINOF</name>
<dbReference type="PROSITE" id="PS50089">
    <property type="entry name" value="ZF_RING_2"/>
    <property type="match status" value="1"/>
</dbReference>
<evidence type="ECO:0000256" key="1">
    <source>
        <dbReference type="ARBA" id="ARBA00008792"/>
    </source>
</evidence>
<dbReference type="Pfam" id="PF24475">
    <property type="entry name" value="RBD_DEAH11"/>
    <property type="match status" value="1"/>
</dbReference>
<sequence>MSRADFLGHRMEGPPPWPVRRPPYKPNRPRPPFAVVLYYSTPGVRKAMSFSDIEELISSIPSRSAFYRICSSGLVAGRLFYDIYADALDATLFLWSQRLDGAHLLTPLIEVDFNAPSYDKSEEEVLLKALFCSHIRELLCHRRVRFSEQKIEELSMKLDNGPVLRKKPTKPRVFNELREEKNRLLSERKQLRDQLREFRAAMGCLLAKLGEQLDHIHPDLHEETNCRDGQEEIFCLGDKLDWNQIHGLMMRECRRLEDGLPIYGCRREILSHIFSNQNVDQLTSGTIVSNRVLIKILAKVVVLIGETGSGKSTQLAQFLADSGFAAQKAVVCTQPRKIAVNSLAQRVGEEANGCYPNNFVLSYPSYVPCQEFKSGIIFMTDHCLLQHFMNDTSWDGISCIIIDEAHERNLNTDLLLALIKKELLKRPQLQLIIMSATADATKFSDYFCGCSTYYLMGRNFPVAIKYVADVSASPYGSTNIKAPSGKCASYVLDVLKMVSYIHKTEEDGAILAFLTSQIEVEWACETFTDPTALVMPMHGKLSVEEQRKVFQDYPGKRKVIFCTNIAETSLTIKGVKYVVDSGMVKESRFEPSTGTNVLKVSTVSQSSANQRAGRAGRTESGKCYRLYSESDFHSMKMHQEPEIRKVHLGIAVLRILALGIKNVDDFEFVDAPCPRAVEIAIQNLIHLGAITRKGEVFDITEMGQYLVKLGIEPRLGKIILDCFDCGLRKEGVVLAAVMANASSIFCRVGTEEDKHKADCLRVRFCHHDGDLFTLLSVYRTWEAERESSNWCWKNSINAKSMRRCKEAISELESCLRHELHIIIPSYWLWNPDKPNAYDKLLKKVILSSLSENVAMFSGRDQLGYEVAITGQCIELHPSSSLLAYGRKPDWVVFGEILSLSNDYLVCVTAVDLGDLLMIQPPLFDVYQLESRRMQMNVITGVSNNILRRFCGRLNQNLQRVVSHLQNVCSDNRISVDVDFVKNEVYIYASKKDMEEVSVFVKDAMGYETRLIKNECIEKCLFPGRSDSSSLALFGSGAEIKHLELESRFLSVEILHPNSLALDDKELLMMVENSGCRIANYHKYVGTGQDGVDGTKWGRITFLSPDMAEYAINKLNMLEFGGSFLKALSIRTADQKIIPFSAVRVKVCWPRKPSRGIALVTCAPGEAEYVIEDCFSLAIGGRYIDLQVSEKYQNCVFVRGIPKDVSEAELYDAFLSLTKRKIFNIRLCREEVITDLPTSTFEEALIKEISPFMPKKHFSDNSFRVEIFRPAPQDPITRAMITFDGSLHLEAAKALEHIEGKVLPGCLSWQKIQCEHVFRSSLCFPSHIYAVIRKNLDSLLESFRCRKGVSYNLEKNDNGSYRIKISANATKTIADLRRPLEQLIRGKIISHPSLNPAVLQVVWSRDGMACIKSLEREMGIHILCDRRSLNIRVFGPPRQVSAAEHKLVSMLLDLHGNQQLEIHLHGRKLPPNLMKEVVHRFGTDLQGLKDNMPEVVLTLNTRRHILSVRGTKDQKQRVQDSITELALAIDQNGVSERSLESSCPICLCELEDPYKLEACGHTFCRSCLLDQCETTMRSRDGFPLCCIKQGCKELILLIDLKSLLSSEKLEELFKASLSAFVISSDGAYRFCPTPDCPGVYRVALPDDEVGPFVCGACTAETCRKCNLEYHPFISCDVYMEYKEDPDFSLAEWVKEKENVSNCPGCGWTIEKTDGCNHVECRCGRHICWVCLDYFKSSDHCYSHLRSIHQTY</sequence>
<dbReference type="InterPro" id="IPR056246">
    <property type="entry name" value="KH_DEAH11/12_1st"/>
</dbReference>
<keyword evidence="22" id="KW-1185">Reference proteome</keyword>
<dbReference type="InterPro" id="IPR011545">
    <property type="entry name" value="DEAD/DEAH_box_helicase_dom"/>
</dbReference>
<dbReference type="InterPro" id="IPR056245">
    <property type="entry name" value="KH_DEAH11/12"/>
</dbReference>
<dbReference type="Pfam" id="PF07717">
    <property type="entry name" value="OB_NTP_bind"/>
    <property type="match status" value="1"/>
</dbReference>
<evidence type="ECO:0000256" key="12">
    <source>
        <dbReference type="ARBA" id="ARBA00022840"/>
    </source>
</evidence>
<dbReference type="Gene3D" id="1.20.120.1080">
    <property type="match status" value="1"/>
</dbReference>
<keyword evidence="8" id="KW-0833">Ubl conjugation pathway</keyword>
<keyword evidence="15" id="KW-0175">Coiled coil</keyword>
<dbReference type="PROSITE" id="PS51194">
    <property type="entry name" value="HELICASE_CTER"/>
    <property type="match status" value="1"/>
</dbReference>
<dbReference type="SMART" id="SM00847">
    <property type="entry name" value="HA2"/>
    <property type="match status" value="1"/>
</dbReference>
<feature type="region of interest" description="Disordered" evidence="16">
    <location>
        <begin position="1"/>
        <end position="23"/>
    </location>
</feature>
<dbReference type="GO" id="GO:0008270">
    <property type="term" value="F:zinc ion binding"/>
    <property type="evidence" value="ECO:0007669"/>
    <property type="project" value="UniProtKB-KW"/>
</dbReference>
<dbReference type="InterPro" id="IPR002464">
    <property type="entry name" value="DNA/RNA_helicase_DEAH_CS"/>
</dbReference>
<dbReference type="InterPro" id="IPR035979">
    <property type="entry name" value="RBD_domain_sf"/>
</dbReference>
<dbReference type="Pfam" id="PF24641">
    <property type="entry name" value="KH_DEAH11_2nd"/>
    <property type="match status" value="1"/>
</dbReference>
<dbReference type="InterPro" id="IPR056248">
    <property type="entry name" value="RBD_DEAH11/12"/>
</dbReference>
<dbReference type="Pfam" id="PF24471">
    <property type="entry name" value="KH_DEAH11"/>
    <property type="match status" value="1"/>
</dbReference>
<feature type="coiled-coil region" evidence="15">
    <location>
        <begin position="174"/>
        <end position="201"/>
    </location>
</feature>
<keyword evidence="9" id="KW-0378">Hydrolase</keyword>
<evidence type="ECO:0000259" key="18">
    <source>
        <dbReference type="PROSITE" id="PS51192"/>
    </source>
</evidence>
<dbReference type="InterPro" id="IPR027370">
    <property type="entry name" value="Znf-RING_euk"/>
</dbReference>
<dbReference type="InterPro" id="IPR044066">
    <property type="entry name" value="TRIAD_supradom"/>
</dbReference>
<dbReference type="InterPro" id="IPR056247">
    <property type="entry name" value="KH_DEAH11/12_2nd"/>
</dbReference>
<dbReference type="InterPro" id="IPR011709">
    <property type="entry name" value="DEAD-box_helicase_OB_fold"/>
</dbReference>
<feature type="compositionally biased region" description="Basic and acidic residues" evidence="16">
    <location>
        <begin position="1"/>
        <end position="12"/>
    </location>
</feature>
<dbReference type="GO" id="GO:0003724">
    <property type="term" value="F:RNA helicase activity"/>
    <property type="evidence" value="ECO:0007669"/>
    <property type="project" value="UniProtKB-EC"/>
</dbReference>
<dbReference type="InterPro" id="IPR001841">
    <property type="entry name" value="Znf_RING"/>
</dbReference>
<dbReference type="FunFam" id="3.40.50.300:FF:001279">
    <property type="entry name" value="ATP-dependent RNA helicase DEAH12 chloroplastic"/>
    <property type="match status" value="1"/>
</dbReference>
<dbReference type="EC" id="3.6.4.13" evidence="2"/>
<feature type="compositionally biased region" description="Pro residues" evidence="16">
    <location>
        <begin position="13"/>
        <end position="23"/>
    </location>
</feature>
<dbReference type="CDD" id="cd17917">
    <property type="entry name" value="DEXHc_RHA-like"/>
    <property type="match status" value="1"/>
</dbReference>
<comment type="catalytic activity">
    <reaction evidence="13">
        <text>ATP + H2O = ADP + phosphate + H(+)</text>
        <dbReference type="Rhea" id="RHEA:13065"/>
        <dbReference type="ChEBI" id="CHEBI:15377"/>
        <dbReference type="ChEBI" id="CHEBI:15378"/>
        <dbReference type="ChEBI" id="CHEBI:30616"/>
        <dbReference type="ChEBI" id="CHEBI:43474"/>
        <dbReference type="ChEBI" id="CHEBI:456216"/>
        <dbReference type="EC" id="3.6.4.13"/>
    </reaction>
</comment>
<dbReference type="InterPro" id="IPR001650">
    <property type="entry name" value="Helicase_C-like"/>
</dbReference>
<gene>
    <name evidence="21" type="ORF">ZIOFF_003114</name>
</gene>
<dbReference type="InterPro" id="IPR013083">
    <property type="entry name" value="Znf_RING/FYVE/PHD"/>
</dbReference>
<evidence type="ECO:0000256" key="3">
    <source>
        <dbReference type="ARBA" id="ARBA00022679"/>
    </source>
</evidence>
<dbReference type="GO" id="GO:0005524">
    <property type="term" value="F:ATP binding"/>
    <property type="evidence" value="ECO:0007669"/>
    <property type="project" value="UniProtKB-KW"/>
</dbReference>
<organism evidence="21 22">
    <name type="scientific">Zingiber officinale</name>
    <name type="common">Ginger</name>
    <name type="synonym">Amomum zingiber</name>
    <dbReference type="NCBI Taxonomy" id="94328"/>
    <lineage>
        <taxon>Eukaryota</taxon>
        <taxon>Viridiplantae</taxon>
        <taxon>Streptophyta</taxon>
        <taxon>Embryophyta</taxon>
        <taxon>Tracheophyta</taxon>
        <taxon>Spermatophyta</taxon>
        <taxon>Magnoliopsida</taxon>
        <taxon>Liliopsida</taxon>
        <taxon>Zingiberales</taxon>
        <taxon>Zingiberaceae</taxon>
        <taxon>Zingiber</taxon>
    </lineage>
</organism>
<evidence type="ECO:0000313" key="22">
    <source>
        <dbReference type="Proteomes" id="UP000734854"/>
    </source>
</evidence>
<dbReference type="Pfam" id="PF00271">
    <property type="entry name" value="Helicase_C"/>
    <property type="match status" value="1"/>
</dbReference>
<feature type="domain" description="RING-type" evidence="17">
    <location>
        <begin position="1542"/>
        <end position="1584"/>
    </location>
</feature>
<evidence type="ECO:0000256" key="5">
    <source>
        <dbReference type="ARBA" id="ARBA00022737"/>
    </source>
</evidence>
<dbReference type="Proteomes" id="UP000734854">
    <property type="component" value="Unassembled WGS sequence"/>
</dbReference>
<dbReference type="SUPFAM" id="SSF57850">
    <property type="entry name" value="RING/U-box"/>
    <property type="match status" value="3"/>
</dbReference>
<dbReference type="GO" id="GO:0003723">
    <property type="term" value="F:RNA binding"/>
    <property type="evidence" value="ECO:0007669"/>
    <property type="project" value="TreeGrafter"/>
</dbReference>
<evidence type="ECO:0000256" key="2">
    <source>
        <dbReference type="ARBA" id="ARBA00012552"/>
    </source>
</evidence>
<dbReference type="Gene3D" id="1.20.120.1750">
    <property type="match status" value="1"/>
</dbReference>
<keyword evidence="12" id="KW-0067">ATP-binding</keyword>
<dbReference type="Pfam" id="PF24638">
    <property type="entry name" value="KH_DEAH11_1st"/>
    <property type="match status" value="1"/>
</dbReference>
<dbReference type="FunFam" id="1.20.120.1080:FF:000033">
    <property type="entry name" value="RBR-type E3 ubiquitin transferase"/>
    <property type="match status" value="1"/>
</dbReference>
<dbReference type="InterPro" id="IPR017907">
    <property type="entry name" value="Znf_RING_CS"/>
</dbReference>
<feature type="domain" description="Helicase C-terminal" evidence="19">
    <location>
        <begin position="496"/>
        <end position="659"/>
    </location>
</feature>
<keyword evidence="5" id="KW-0677">Repeat</keyword>
<dbReference type="InterPro" id="IPR013087">
    <property type="entry name" value="Znf_C2H2_type"/>
</dbReference>
<keyword evidence="7 14" id="KW-0863">Zinc-finger</keyword>
<dbReference type="SUPFAM" id="SSF52540">
    <property type="entry name" value="P-loop containing nucleoside triphosphate hydrolases"/>
    <property type="match status" value="1"/>
</dbReference>
<evidence type="ECO:0000259" key="19">
    <source>
        <dbReference type="PROSITE" id="PS51194"/>
    </source>
</evidence>
<dbReference type="SMART" id="SM00490">
    <property type="entry name" value="HELICc"/>
    <property type="match status" value="1"/>
</dbReference>
<evidence type="ECO:0000256" key="6">
    <source>
        <dbReference type="ARBA" id="ARBA00022741"/>
    </source>
</evidence>
<dbReference type="GO" id="GO:0016740">
    <property type="term" value="F:transferase activity"/>
    <property type="evidence" value="ECO:0007669"/>
    <property type="project" value="UniProtKB-KW"/>
</dbReference>
<comment type="caution">
    <text evidence="21">The sequence shown here is derived from an EMBL/GenBank/DDBJ whole genome shotgun (WGS) entry which is preliminary data.</text>
</comment>
<dbReference type="EMBL" id="JACMSC010000001">
    <property type="protein sequence ID" value="KAG6538011.1"/>
    <property type="molecule type" value="Genomic_DNA"/>
</dbReference>
<keyword evidence="10" id="KW-0347">Helicase</keyword>